<dbReference type="RefSeq" id="WP_139687020.1">
    <property type="nucleotide sequence ID" value="NZ_WEHW01000021.1"/>
</dbReference>
<feature type="chain" id="PRO_5042552067" description="Lipoprotein" evidence="1">
    <location>
        <begin position="24"/>
        <end position="218"/>
    </location>
</feature>
<evidence type="ECO:0000256" key="1">
    <source>
        <dbReference type="SAM" id="SignalP"/>
    </source>
</evidence>
<feature type="signal peptide" evidence="1">
    <location>
        <begin position="1"/>
        <end position="23"/>
    </location>
</feature>
<name>A0AAI9SBM7_9BURK</name>
<organism evidence="2 3">
    <name type="scientific">Sutterella seckii</name>
    <dbReference type="NCBI Taxonomy" id="1944635"/>
    <lineage>
        <taxon>Bacteria</taxon>
        <taxon>Pseudomonadati</taxon>
        <taxon>Pseudomonadota</taxon>
        <taxon>Betaproteobacteria</taxon>
        <taxon>Burkholderiales</taxon>
        <taxon>Sutterellaceae</taxon>
        <taxon>Sutterella</taxon>
    </lineage>
</organism>
<proteinExistence type="predicted"/>
<dbReference type="AlphaFoldDB" id="A0AAI9SBM7"/>
<sequence length="218" mass="23809">MKTFNRFSLALLASSLLLLTGCATNTSELALDTSSVSSVANPQSQTTVYVRSSADKRHFEEAPRTPDIPSVMCDTAEEQDHAIGRKRNGFGKALGKLILPPEQSVTGLTQSAIEAAFKENGVKVVTKDEVTADTKVIDVDVNKFWAWVEMGFWQITLSSNMSAGVRVNDAEDPAFTVEGSYHEGFQGAFESNWLTVLNTAYQNFCLDAKEKVKAFLGK</sequence>
<keyword evidence="3" id="KW-1185">Reference proteome</keyword>
<accession>A0AAI9SBM7</accession>
<reference evidence="2 3" key="1">
    <citation type="submission" date="2019-10" db="EMBL/GenBank/DDBJ databases">
        <title>Genome diversity of Sutterella seckii.</title>
        <authorList>
            <person name="Chaplin A.V."/>
            <person name="Sokolova S.R."/>
            <person name="Mosin K.A."/>
            <person name="Ivanova E.L."/>
            <person name="Kochetkova T.O."/>
            <person name="Goltsov A.Y."/>
            <person name="Trofimov D.Y."/>
            <person name="Efimov B.A."/>
        </authorList>
    </citation>
    <scope>NUCLEOTIDE SEQUENCE [LARGE SCALE GENOMIC DNA]</scope>
    <source>
        <strain evidence="2 3">ASD3426</strain>
    </source>
</reference>
<protein>
    <recommendedName>
        <fullName evidence="4">Lipoprotein</fullName>
    </recommendedName>
</protein>
<keyword evidence="1" id="KW-0732">Signal</keyword>
<dbReference type="PROSITE" id="PS51257">
    <property type="entry name" value="PROKAR_LIPOPROTEIN"/>
    <property type="match status" value="1"/>
</dbReference>
<evidence type="ECO:0008006" key="4">
    <source>
        <dbReference type="Google" id="ProtNLM"/>
    </source>
</evidence>
<evidence type="ECO:0000313" key="2">
    <source>
        <dbReference type="EMBL" id="KAB7651102.1"/>
    </source>
</evidence>
<gene>
    <name evidence="2" type="ORF">GBM96_06935</name>
</gene>
<evidence type="ECO:0000313" key="3">
    <source>
        <dbReference type="Proteomes" id="UP000469462"/>
    </source>
</evidence>
<dbReference type="Proteomes" id="UP000469462">
    <property type="component" value="Unassembled WGS sequence"/>
</dbReference>
<comment type="caution">
    <text evidence="2">The sequence shown here is derived from an EMBL/GenBank/DDBJ whole genome shotgun (WGS) entry which is preliminary data.</text>
</comment>
<dbReference type="EMBL" id="WEHW01000021">
    <property type="protein sequence ID" value="KAB7651102.1"/>
    <property type="molecule type" value="Genomic_DNA"/>
</dbReference>